<dbReference type="PANTHER" id="PTHR43269:SF2">
    <property type="entry name" value="SODIUM_PROTON ANTIPORTER 1-RELATED"/>
    <property type="match status" value="1"/>
</dbReference>
<reference evidence="2 3" key="1">
    <citation type="journal article" date="2018" name="Front. Plant Sci.">
        <title>Red Clover (Trifolium pratense) and Zigzag Clover (T. medium) - A Picture of Genomic Similarities and Differences.</title>
        <authorList>
            <person name="Dluhosova J."/>
            <person name="Istvanek J."/>
            <person name="Nedelnik J."/>
            <person name="Repkova J."/>
        </authorList>
    </citation>
    <scope>NUCLEOTIDE SEQUENCE [LARGE SCALE GENOMIC DNA]</scope>
    <source>
        <strain evidence="3">cv. 10/8</strain>
        <tissue evidence="2">Leaf</tissue>
    </source>
</reference>
<dbReference type="InterPro" id="IPR045016">
    <property type="entry name" value="NhaD-like"/>
</dbReference>
<evidence type="ECO:0000313" key="3">
    <source>
        <dbReference type="Proteomes" id="UP000265520"/>
    </source>
</evidence>
<feature type="transmembrane region" description="Helical" evidence="1">
    <location>
        <begin position="55"/>
        <end position="73"/>
    </location>
</feature>
<accession>A0A392PL50</accession>
<keyword evidence="1" id="KW-0812">Transmembrane</keyword>
<evidence type="ECO:0000313" key="2">
    <source>
        <dbReference type="EMBL" id="MCI12811.1"/>
    </source>
</evidence>
<dbReference type="Proteomes" id="UP000265520">
    <property type="component" value="Unassembled WGS sequence"/>
</dbReference>
<keyword evidence="1" id="KW-0472">Membrane</keyword>
<protein>
    <submittedName>
        <fullName evidence="2">Na+/H+ antiporter</fullName>
    </submittedName>
</protein>
<evidence type="ECO:0000256" key="1">
    <source>
        <dbReference type="SAM" id="Phobius"/>
    </source>
</evidence>
<feature type="transmembrane region" description="Helical" evidence="1">
    <location>
        <begin position="15"/>
        <end position="43"/>
    </location>
</feature>
<dbReference type="EMBL" id="LXQA010085677">
    <property type="protein sequence ID" value="MCI12811.1"/>
    <property type="molecule type" value="Genomic_DNA"/>
</dbReference>
<sequence length="133" mass="14492">MGMYDVTSFPQDSEFWQLIAFCAGTGGSMLVIGSAAGVAFMGMEKVDFFWYFKKVSGFAFAGYAAGIAAYLAVHNLNISLPTTLAEVPFLSGSVSGFERLDKLILAIHLHLMSCQNAIMRIQHLKLNPANDLF</sequence>
<proteinExistence type="predicted"/>
<dbReference type="GO" id="GO:0015297">
    <property type="term" value="F:antiporter activity"/>
    <property type="evidence" value="ECO:0007669"/>
    <property type="project" value="InterPro"/>
</dbReference>
<organism evidence="2 3">
    <name type="scientific">Trifolium medium</name>
    <dbReference type="NCBI Taxonomy" id="97028"/>
    <lineage>
        <taxon>Eukaryota</taxon>
        <taxon>Viridiplantae</taxon>
        <taxon>Streptophyta</taxon>
        <taxon>Embryophyta</taxon>
        <taxon>Tracheophyta</taxon>
        <taxon>Spermatophyta</taxon>
        <taxon>Magnoliopsida</taxon>
        <taxon>eudicotyledons</taxon>
        <taxon>Gunneridae</taxon>
        <taxon>Pentapetalae</taxon>
        <taxon>rosids</taxon>
        <taxon>fabids</taxon>
        <taxon>Fabales</taxon>
        <taxon>Fabaceae</taxon>
        <taxon>Papilionoideae</taxon>
        <taxon>50 kb inversion clade</taxon>
        <taxon>NPAAA clade</taxon>
        <taxon>Hologalegina</taxon>
        <taxon>IRL clade</taxon>
        <taxon>Trifolieae</taxon>
        <taxon>Trifolium</taxon>
    </lineage>
</organism>
<dbReference type="AlphaFoldDB" id="A0A392PL50"/>
<comment type="caution">
    <text evidence="2">The sequence shown here is derived from an EMBL/GenBank/DDBJ whole genome shotgun (WGS) entry which is preliminary data.</text>
</comment>
<keyword evidence="3" id="KW-1185">Reference proteome</keyword>
<name>A0A392PL50_9FABA</name>
<dbReference type="GO" id="GO:0006814">
    <property type="term" value="P:sodium ion transport"/>
    <property type="evidence" value="ECO:0007669"/>
    <property type="project" value="InterPro"/>
</dbReference>
<keyword evidence="1" id="KW-1133">Transmembrane helix</keyword>
<feature type="non-terminal residue" evidence="2">
    <location>
        <position position="133"/>
    </location>
</feature>
<dbReference type="PANTHER" id="PTHR43269">
    <property type="entry name" value="SODIUM/PROTON ANTIPORTER 1-RELATED"/>
    <property type="match status" value="1"/>
</dbReference>